<keyword evidence="1" id="KW-0812">Transmembrane</keyword>
<keyword evidence="1" id="KW-0472">Membrane</keyword>
<gene>
    <name evidence="2" type="ORF">DFQ12_0458</name>
</gene>
<keyword evidence="3" id="KW-1185">Reference proteome</keyword>
<reference evidence="2 3" key="1">
    <citation type="submission" date="2018-09" db="EMBL/GenBank/DDBJ databases">
        <title>Genomic Encyclopedia of Type Strains, Phase III (KMG-III): the genomes of soil and plant-associated and newly described type strains.</title>
        <authorList>
            <person name="Whitman W."/>
        </authorList>
    </citation>
    <scope>NUCLEOTIDE SEQUENCE [LARGE SCALE GENOMIC DNA]</scope>
    <source>
        <strain evidence="2 3">CECT 7938</strain>
    </source>
</reference>
<sequence length="145" mass="16929">MLLEALVHAINLKTNPAWIDGIMHRYIRHLFIVIMLIFCCSSPAGKMSRETSAKANHHHSVTTVASGQKHDDFYLGSTEECAFELSYEQHLAYALWLCSLGLLLSIAFFFMAKKAWYSFYDFQNKYLSNRIPDRYILYHSFRLYC</sequence>
<dbReference type="EMBL" id="RAPY01000001">
    <property type="protein sequence ID" value="RKE55624.1"/>
    <property type="molecule type" value="Genomic_DNA"/>
</dbReference>
<name>A0A420BFX5_SPHD1</name>
<evidence type="ECO:0000256" key="1">
    <source>
        <dbReference type="SAM" id="Phobius"/>
    </source>
</evidence>
<feature type="transmembrane region" description="Helical" evidence="1">
    <location>
        <begin position="26"/>
        <end position="44"/>
    </location>
</feature>
<evidence type="ECO:0000313" key="2">
    <source>
        <dbReference type="EMBL" id="RKE55624.1"/>
    </source>
</evidence>
<dbReference type="AlphaFoldDB" id="A0A420BFX5"/>
<keyword evidence="1" id="KW-1133">Transmembrane helix</keyword>
<proteinExistence type="predicted"/>
<evidence type="ECO:0000313" key="3">
    <source>
        <dbReference type="Proteomes" id="UP000286246"/>
    </source>
</evidence>
<protein>
    <submittedName>
        <fullName evidence="2">Uncharacterized protein</fullName>
    </submittedName>
</protein>
<dbReference type="Proteomes" id="UP000286246">
    <property type="component" value="Unassembled WGS sequence"/>
</dbReference>
<accession>A0A420BFX5</accession>
<comment type="caution">
    <text evidence="2">The sequence shown here is derived from an EMBL/GenBank/DDBJ whole genome shotgun (WGS) entry which is preliminary data.</text>
</comment>
<organism evidence="2 3">
    <name type="scientific">Sphingobacterium detergens</name>
    <dbReference type="NCBI Taxonomy" id="1145106"/>
    <lineage>
        <taxon>Bacteria</taxon>
        <taxon>Pseudomonadati</taxon>
        <taxon>Bacteroidota</taxon>
        <taxon>Sphingobacteriia</taxon>
        <taxon>Sphingobacteriales</taxon>
        <taxon>Sphingobacteriaceae</taxon>
        <taxon>Sphingobacterium</taxon>
    </lineage>
</organism>
<feature type="transmembrane region" description="Helical" evidence="1">
    <location>
        <begin position="93"/>
        <end position="112"/>
    </location>
</feature>